<accession>A0AAE9KCG6</accession>
<name>A0AAE9KCG6_9LEPT</name>
<keyword evidence="1" id="KW-0614">Plasmid</keyword>
<organism evidence="1 2">
    <name type="scientific">Leptospira noguchii</name>
    <dbReference type="NCBI Taxonomy" id="28182"/>
    <lineage>
        <taxon>Bacteria</taxon>
        <taxon>Pseudomonadati</taxon>
        <taxon>Spirochaetota</taxon>
        <taxon>Spirochaetia</taxon>
        <taxon>Leptospirales</taxon>
        <taxon>Leptospiraceae</taxon>
        <taxon>Leptospira</taxon>
    </lineage>
</organism>
<sequence length="96" mass="11606">MSELQIQMSFGTWILFFVGNSFTPERVLEKLQSMEDQEHAKKIWKKLKRDRVLGDDFKRFKLNLKKNKEWKSLEFSKDETRTSKHQNITIYDFSCV</sequence>
<gene>
    <name evidence="1" type="ORF">MAL03_20170</name>
</gene>
<dbReference type="Proteomes" id="UP000829829">
    <property type="component" value="Plasmid p1_LIP1512017"/>
</dbReference>
<geneLocation type="plasmid" evidence="1 2">
    <name>p1_LIP1512017</name>
</geneLocation>
<reference evidence="1" key="1">
    <citation type="submission" date="2022-02" db="EMBL/GenBank/DDBJ databases">
        <title>The genetically variable rfb locus in Leptospira is a mobile cassette and a molecular signature of serovar identity.</title>
        <authorList>
            <person name="Nieves C."/>
            <person name="Vincent A.T."/>
            <person name="Zarantonelli L."/>
            <person name="Picardeau M."/>
            <person name="Veyrier F.J."/>
            <person name="Buschiazzo A."/>
        </authorList>
    </citation>
    <scope>NUCLEOTIDE SEQUENCE</scope>
    <source>
        <strain evidence="1">IP1512017</strain>
        <plasmid evidence="1">p1_LIP1512017</plasmid>
    </source>
</reference>
<protein>
    <submittedName>
        <fullName evidence="1">Uncharacterized protein</fullName>
    </submittedName>
</protein>
<dbReference type="EMBL" id="CP091959">
    <property type="protein sequence ID" value="UOG58877.1"/>
    <property type="molecule type" value="Genomic_DNA"/>
</dbReference>
<dbReference type="RefSeq" id="WP_141599363.1">
    <property type="nucleotide sequence ID" value="NZ_CP091959.1"/>
</dbReference>
<dbReference type="AlphaFoldDB" id="A0AAE9KCG6"/>
<evidence type="ECO:0000313" key="1">
    <source>
        <dbReference type="EMBL" id="UOG58877.1"/>
    </source>
</evidence>
<evidence type="ECO:0000313" key="2">
    <source>
        <dbReference type="Proteomes" id="UP000829829"/>
    </source>
</evidence>
<proteinExistence type="predicted"/>